<gene>
    <name evidence="2" type="ORF">D3877_24040</name>
</gene>
<accession>A0A418VPL3</accession>
<proteinExistence type="predicted"/>
<dbReference type="EMBL" id="QYUL01000004">
    <property type="protein sequence ID" value="RJF78191.1"/>
    <property type="molecule type" value="Genomic_DNA"/>
</dbReference>
<feature type="region of interest" description="Disordered" evidence="1">
    <location>
        <begin position="97"/>
        <end position="120"/>
    </location>
</feature>
<organism evidence="2 3">
    <name type="scientific">Azospirillum cavernae</name>
    <dbReference type="NCBI Taxonomy" id="2320860"/>
    <lineage>
        <taxon>Bacteria</taxon>
        <taxon>Pseudomonadati</taxon>
        <taxon>Pseudomonadota</taxon>
        <taxon>Alphaproteobacteria</taxon>
        <taxon>Rhodospirillales</taxon>
        <taxon>Azospirillaceae</taxon>
        <taxon>Azospirillum</taxon>
    </lineage>
</organism>
<sequence>MTPQRRPAIGATPIQSARAPSRIRAAAPPPIGGVRQGIRPPAAPGTPTAIPPLAAAQGAGSLSVANRATGGGEILLTPAARRATPAAPAVLTPAVRTPTLVHRAPRPAAPPVQDSRPAPAPVAAALAPDLDPATLRRALAQLPGGDIGRLAEKLFPHFQRQVRRLQERRGGL</sequence>
<name>A0A418VPL3_9PROT</name>
<dbReference type="AlphaFoldDB" id="A0A418VPL3"/>
<evidence type="ECO:0000313" key="3">
    <source>
        <dbReference type="Proteomes" id="UP000283458"/>
    </source>
</evidence>
<feature type="compositionally biased region" description="Low complexity" evidence="1">
    <location>
        <begin position="16"/>
        <end position="26"/>
    </location>
</feature>
<dbReference type="Proteomes" id="UP000283458">
    <property type="component" value="Unassembled WGS sequence"/>
</dbReference>
<comment type="caution">
    <text evidence="2">The sequence shown here is derived from an EMBL/GenBank/DDBJ whole genome shotgun (WGS) entry which is preliminary data.</text>
</comment>
<feature type="region of interest" description="Disordered" evidence="1">
    <location>
        <begin position="1"/>
        <end position="60"/>
    </location>
</feature>
<feature type="compositionally biased region" description="Low complexity" evidence="1">
    <location>
        <begin position="45"/>
        <end position="56"/>
    </location>
</feature>
<evidence type="ECO:0000313" key="2">
    <source>
        <dbReference type="EMBL" id="RJF78191.1"/>
    </source>
</evidence>
<protein>
    <submittedName>
        <fullName evidence="2">Uncharacterized protein</fullName>
    </submittedName>
</protein>
<reference evidence="2 3" key="1">
    <citation type="submission" date="2018-09" db="EMBL/GenBank/DDBJ databases">
        <authorList>
            <person name="Zhu H."/>
        </authorList>
    </citation>
    <scope>NUCLEOTIDE SEQUENCE [LARGE SCALE GENOMIC DNA]</scope>
    <source>
        <strain evidence="2 3">K2W22B-5</strain>
    </source>
</reference>
<keyword evidence="3" id="KW-1185">Reference proteome</keyword>
<evidence type="ECO:0000256" key="1">
    <source>
        <dbReference type="SAM" id="MobiDB-lite"/>
    </source>
</evidence>